<evidence type="ECO:0000313" key="3">
    <source>
        <dbReference type="Proteomes" id="UP001303473"/>
    </source>
</evidence>
<proteinExistence type="predicted"/>
<keyword evidence="3" id="KW-1185">Reference proteome</keyword>
<name>A0AAN6N4F6_9PEZI</name>
<evidence type="ECO:0000313" key="2">
    <source>
        <dbReference type="EMBL" id="KAK3938995.1"/>
    </source>
</evidence>
<gene>
    <name evidence="2" type="ORF">QBC46DRAFT_342929</name>
</gene>
<comment type="caution">
    <text evidence="2">The sequence shown here is derived from an EMBL/GenBank/DDBJ whole genome shotgun (WGS) entry which is preliminary data.</text>
</comment>
<dbReference type="AlphaFoldDB" id="A0AAN6N4F6"/>
<reference evidence="3" key="1">
    <citation type="journal article" date="2023" name="Mol. Phylogenet. Evol.">
        <title>Genome-scale phylogeny and comparative genomics of the fungal order Sordariales.</title>
        <authorList>
            <person name="Hensen N."/>
            <person name="Bonometti L."/>
            <person name="Westerberg I."/>
            <person name="Brannstrom I.O."/>
            <person name="Guillou S."/>
            <person name="Cros-Aarteil S."/>
            <person name="Calhoun S."/>
            <person name="Haridas S."/>
            <person name="Kuo A."/>
            <person name="Mondo S."/>
            <person name="Pangilinan J."/>
            <person name="Riley R."/>
            <person name="LaButti K."/>
            <person name="Andreopoulos B."/>
            <person name="Lipzen A."/>
            <person name="Chen C."/>
            <person name="Yan M."/>
            <person name="Daum C."/>
            <person name="Ng V."/>
            <person name="Clum A."/>
            <person name="Steindorff A."/>
            <person name="Ohm R.A."/>
            <person name="Martin F."/>
            <person name="Silar P."/>
            <person name="Natvig D.O."/>
            <person name="Lalanne C."/>
            <person name="Gautier V."/>
            <person name="Ament-Velasquez S.L."/>
            <person name="Kruys A."/>
            <person name="Hutchinson M.I."/>
            <person name="Powell A.J."/>
            <person name="Barry K."/>
            <person name="Miller A.N."/>
            <person name="Grigoriev I.V."/>
            <person name="Debuchy R."/>
            <person name="Gladieux P."/>
            <person name="Hiltunen Thoren M."/>
            <person name="Johannesson H."/>
        </authorList>
    </citation>
    <scope>NUCLEOTIDE SEQUENCE [LARGE SCALE GENOMIC DNA]</scope>
    <source>
        <strain evidence="3">CBS 340.73</strain>
    </source>
</reference>
<feature type="domain" description="DUF7907" evidence="1">
    <location>
        <begin position="17"/>
        <end position="185"/>
    </location>
</feature>
<protein>
    <recommendedName>
        <fullName evidence="1">DUF7907 domain-containing protein</fullName>
    </recommendedName>
</protein>
<sequence length="221" mass="24003">MRSRCAITDTYMYLIVSKGFRLVVNVTDPSTDFKDTPVNGMKLIGVHVGAGLDAPSVSSTYSPVFFQPNNNTIQMATGSVAPWGIVMSDSPSDPTASPFVYDLGINIGGGTNGFGVPTNPLNAVYPCPAAYAPKTGTFAVCDMGFDAYAHPRLLVRFIEGETKGWYDEPENVPHNCVAVKLLPECARLDLGEAKGQEGEVWDTLCYQNLRNVDWSRMKACY</sequence>
<organism evidence="2 3">
    <name type="scientific">Diplogelasinospora grovesii</name>
    <dbReference type="NCBI Taxonomy" id="303347"/>
    <lineage>
        <taxon>Eukaryota</taxon>
        <taxon>Fungi</taxon>
        <taxon>Dikarya</taxon>
        <taxon>Ascomycota</taxon>
        <taxon>Pezizomycotina</taxon>
        <taxon>Sordariomycetes</taxon>
        <taxon>Sordariomycetidae</taxon>
        <taxon>Sordariales</taxon>
        <taxon>Diplogelasinosporaceae</taxon>
        <taxon>Diplogelasinospora</taxon>
    </lineage>
</organism>
<evidence type="ECO:0000259" key="1">
    <source>
        <dbReference type="Pfam" id="PF25484"/>
    </source>
</evidence>
<accession>A0AAN6N4F6</accession>
<dbReference type="EMBL" id="MU853818">
    <property type="protein sequence ID" value="KAK3938995.1"/>
    <property type="molecule type" value="Genomic_DNA"/>
</dbReference>
<dbReference type="Proteomes" id="UP001303473">
    <property type="component" value="Unassembled WGS sequence"/>
</dbReference>
<dbReference type="InterPro" id="IPR057229">
    <property type="entry name" value="DUF7907"/>
</dbReference>
<dbReference type="Pfam" id="PF25484">
    <property type="entry name" value="DUF7907"/>
    <property type="match status" value="1"/>
</dbReference>